<dbReference type="AlphaFoldDB" id="A0A6I4TDQ1"/>
<dbReference type="Gene3D" id="3.10.180.10">
    <property type="entry name" value="2,3-Dihydroxybiphenyl 1,2-Dioxygenase, domain 1"/>
    <property type="match status" value="1"/>
</dbReference>
<dbReference type="EMBL" id="WTZA01000002">
    <property type="protein sequence ID" value="MXO75719.1"/>
    <property type="molecule type" value="Genomic_DNA"/>
</dbReference>
<protein>
    <submittedName>
        <fullName evidence="2">VOC family protein</fullName>
    </submittedName>
</protein>
<proteinExistence type="predicted"/>
<dbReference type="OrthoDB" id="9799428at2"/>
<dbReference type="InterPro" id="IPR029068">
    <property type="entry name" value="Glyas_Bleomycin-R_OHBP_Dase"/>
</dbReference>
<dbReference type="Pfam" id="PF18029">
    <property type="entry name" value="Glyoxalase_6"/>
    <property type="match status" value="1"/>
</dbReference>
<dbReference type="RefSeq" id="WP_160611610.1">
    <property type="nucleotide sequence ID" value="NZ_WTZA01000002.1"/>
</dbReference>
<keyword evidence="3" id="KW-1185">Reference proteome</keyword>
<reference evidence="2 3" key="1">
    <citation type="submission" date="2019-12" db="EMBL/GenBank/DDBJ databases">
        <title>Genomic-based taxomic classification of the family Erythrobacteraceae.</title>
        <authorList>
            <person name="Xu L."/>
        </authorList>
    </citation>
    <scope>NUCLEOTIDE SEQUENCE [LARGE SCALE GENOMIC DNA]</scope>
    <source>
        <strain evidence="2 3">100921-2</strain>
    </source>
</reference>
<comment type="caution">
    <text evidence="2">The sequence shown here is derived from an EMBL/GenBank/DDBJ whole genome shotgun (WGS) entry which is preliminary data.</text>
</comment>
<dbReference type="Proteomes" id="UP000439522">
    <property type="component" value="Unassembled WGS sequence"/>
</dbReference>
<sequence length="127" mass="13574">MARVIGLGGLFFKASDPAATRAWYADVLGIEFEPWGGVVFLPADAAAQPGAGTVFSPFSADTGYFAPSDAPFMFNLMVDDLEGVLARAARHGVHPVLRTPGEANGDFAHIMDPDGRKIELWQPRPMA</sequence>
<accession>A0A6I4TDQ1</accession>
<dbReference type="InterPro" id="IPR041581">
    <property type="entry name" value="Glyoxalase_6"/>
</dbReference>
<evidence type="ECO:0000313" key="2">
    <source>
        <dbReference type="EMBL" id="MXO75719.1"/>
    </source>
</evidence>
<name>A0A6I4TDQ1_9SPHN</name>
<dbReference type="InterPro" id="IPR037523">
    <property type="entry name" value="VOC_core"/>
</dbReference>
<organism evidence="2 3">
    <name type="scientific">Tsuneonella aeria</name>
    <dbReference type="NCBI Taxonomy" id="1837929"/>
    <lineage>
        <taxon>Bacteria</taxon>
        <taxon>Pseudomonadati</taxon>
        <taxon>Pseudomonadota</taxon>
        <taxon>Alphaproteobacteria</taxon>
        <taxon>Sphingomonadales</taxon>
        <taxon>Erythrobacteraceae</taxon>
        <taxon>Tsuneonella</taxon>
    </lineage>
</organism>
<feature type="domain" description="VOC" evidence="1">
    <location>
        <begin position="6"/>
        <end position="123"/>
    </location>
</feature>
<dbReference type="SUPFAM" id="SSF54593">
    <property type="entry name" value="Glyoxalase/Bleomycin resistance protein/Dihydroxybiphenyl dioxygenase"/>
    <property type="match status" value="1"/>
</dbReference>
<dbReference type="PROSITE" id="PS51819">
    <property type="entry name" value="VOC"/>
    <property type="match status" value="1"/>
</dbReference>
<evidence type="ECO:0000259" key="1">
    <source>
        <dbReference type="PROSITE" id="PS51819"/>
    </source>
</evidence>
<evidence type="ECO:0000313" key="3">
    <source>
        <dbReference type="Proteomes" id="UP000439522"/>
    </source>
</evidence>
<gene>
    <name evidence="2" type="ORF">GRI40_10865</name>
</gene>